<gene>
    <name evidence="1" type="ORF">FJD37_01925</name>
</gene>
<dbReference type="RefSeq" id="WP_122785193.1">
    <property type="nucleotide sequence ID" value="NZ_VFIP01000002.1"/>
</dbReference>
<organism evidence="1 2">
    <name type="scientific">Pseudomonas saxonica</name>
    <dbReference type="NCBI Taxonomy" id="2600598"/>
    <lineage>
        <taxon>Bacteria</taxon>
        <taxon>Pseudomonadati</taxon>
        <taxon>Pseudomonadota</taxon>
        <taxon>Gammaproteobacteria</taxon>
        <taxon>Pseudomonadales</taxon>
        <taxon>Pseudomonadaceae</taxon>
        <taxon>Pseudomonas</taxon>
    </lineage>
</organism>
<dbReference type="Proteomes" id="UP000317901">
    <property type="component" value="Unassembled WGS sequence"/>
</dbReference>
<evidence type="ECO:0000313" key="1">
    <source>
        <dbReference type="EMBL" id="TWS00537.1"/>
    </source>
</evidence>
<protein>
    <submittedName>
        <fullName evidence="1">Pilus assembly protein PilP</fullName>
    </submittedName>
</protein>
<evidence type="ECO:0000313" key="2">
    <source>
        <dbReference type="Proteomes" id="UP000317901"/>
    </source>
</evidence>
<sequence>MNRAARLCAMGLCAGLAGCDNPQSTAQLQAFLQVTQLHEEPASASVPPLVRPPVFVYGAANLRSPFQVLLEGAAGSWQASLVEDGVDDRRARAFLEGFDLEQFELVGTLSNDRESNALLRAKGVVHRLKVGDYLGRNNGQIAWIDKAHVEVFEVISDGQGGWLERSLTIPLKQQS</sequence>
<reference evidence="1 2" key="1">
    <citation type="submission" date="2019-06" db="EMBL/GenBank/DDBJ databases">
        <title>Pseudomonas bimorpha sp. nov. isolated from bovine raw milk and skim milk concentrate.</title>
        <authorList>
            <person name="Hofmann K."/>
            <person name="Huptas C."/>
            <person name="Doll E."/>
            <person name="Scherer S."/>
            <person name="Wenning M."/>
        </authorList>
    </citation>
    <scope>NUCLEOTIDE SEQUENCE [LARGE SCALE GENOMIC DNA]</scope>
    <source>
        <strain evidence="1 2">DSM 108990</strain>
    </source>
</reference>
<dbReference type="PIRSF" id="PIRSF016481">
    <property type="entry name" value="Pilus_assembly_PilP"/>
    <property type="match status" value="1"/>
</dbReference>
<name>A0A5C5Q469_9PSED</name>
<dbReference type="Pfam" id="PF04351">
    <property type="entry name" value="PilP"/>
    <property type="match status" value="1"/>
</dbReference>
<dbReference type="PROSITE" id="PS51257">
    <property type="entry name" value="PROKAR_LIPOPROTEIN"/>
    <property type="match status" value="1"/>
</dbReference>
<dbReference type="InterPro" id="IPR007446">
    <property type="entry name" value="PilP"/>
</dbReference>
<dbReference type="Gene3D" id="2.30.30.830">
    <property type="match status" value="1"/>
</dbReference>
<accession>A0A5C5Q469</accession>
<dbReference type="OrthoDB" id="5296580at2"/>
<dbReference type="AlphaFoldDB" id="A0A5C5Q469"/>
<proteinExistence type="predicted"/>
<comment type="caution">
    <text evidence="1">The sequence shown here is derived from an EMBL/GenBank/DDBJ whole genome shotgun (WGS) entry which is preliminary data.</text>
</comment>
<dbReference type="EMBL" id="VFIP01000002">
    <property type="protein sequence ID" value="TWS00537.1"/>
    <property type="molecule type" value="Genomic_DNA"/>
</dbReference>